<accession>A0ABP0Q5V3</accession>
<sequence length="686" mass="75672">MMLFAVVLGLFSAVGSAESSAGTVGANPIRKVVTMMQKMSEKIEEEGETEKDLYDKFMCHCKSELADFNKGKAAFEAAVPKLESDISATEAQISQLTQEIEAKRADEVATKDSMQRASVEREKEHDVYVDDVTVLKADIGAISEALPVLEEATAGAFVQTGSDARRLGLSKKQVDRLQQVVSKSKSATESERQAMASFLATGKTEGIGEIKGMLEVQKEDLQKEVVVDDKEEEKEVNIFEELMNAKTEEKETIEETLAQKIDRLGALKVSLVEKKGELKDAQNALSKDFDVLKKLSETCEAKTKEWSVREKSRGEELIAIGETVKILNSDDNLGLFKKALPSPSLLQLGGSRHKALGVLKGYASSLGSKAVGNRTNVDLVMLALSNKGVDFSSVMSMIDNMTVLMEQEQKNDDEKKAYCNKQTFETKRKTKALRHKIQTLEQAVLIQEEAIASTSSEIEELQKGVTKLDKSVVESTEMRKKEHEEFQKVMQEQAATKDVLLMAKDRLFQFYHPDMTTTLTTTGPYDLGLGLLQESAPALVQVEAHISENEPPSFGSAKSVQGNRVLTMLEGLVTETEKTLAEAESNEKESQRLYEDMLVDAQAKREADVKAIASKQKAKASAETEKVKKSDSKTAEKEELKDVQQYGAELKEDCSWLLANYETRKTARAQEKESLTDAKAALAGAK</sequence>
<dbReference type="EMBL" id="CAXAMM010039040">
    <property type="protein sequence ID" value="CAK9083268.1"/>
    <property type="molecule type" value="Genomic_DNA"/>
</dbReference>
<organism evidence="4 5">
    <name type="scientific">Durusdinium trenchii</name>
    <dbReference type="NCBI Taxonomy" id="1381693"/>
    <lineage>
        <taxon>Eukaryota</taxon>
        <taxon>Sar</taxon>
        <taxon>Alveolata</taxon>
        <taxon>Dinophyceae</taxon>
        <taxon>Suessiales</taxon>
        <taxon>Symbiodiniaceae</taxon>
        <taxon>Durusdinium</taxon>
    </lineage>
</organism>
<protein>
    <submittedName>
        <fullName evidence="4">Uncharacterized protein</fullName>
    </submittedName>
</protein>
<keyword evidence="3" id="KW-0732">Signal</keyword>
<name>A0ABP0Q5V3_9DINO</name>
<evidence type="ECO:0000313" key="5">
    <source>
        <dbReference type="Proteomes" id="UP001642464"/>
    </source>
</evidence>
<evidence type="ECO:0000256" key="3">
    <source>
        <dbReference type="SAM" id="SignalP"/>
    </source>
</evidence>
<feature type="signal peptide" evidence="3">
    <location>
        <begin position="1"/>
        <end position="17"/>
    </location>
</feature>
<feature type="coiled-coil region" evidence="1">
    <location>
        <begin position="566"/>
        <end position="593"/>
    </location>
</feature>
<evidence type="ECO:0000313" key="4">
    <source>
        <dbReference type="EMBL" id="CAK9083268.1"/>
    </source>
</evidence>
<feature type="compositionally biased region" description="Basic and acidic residues" evidence="2">
    <location>
        <begin position="620"/>
        <end position="639"/>
    </location>
</feature>
<keyword evidence="1" id="KW-0175">Coiled coil</keyword>
<gene>
    <name evidence="4" type="ORF">SCF082_LOCUS39537</name>
</gene>
<comment type="caution">
    <text evidence="4">The sequence shown here is derived from an EMBL/GenBank/DDBJ whole genome shotgun (WGS) entry which is preliminary data.</text>
</comment>
<proteinExistence type="predicted"/>
<reference evidence="4 5" key="1">
    <citation type="submission" date="2024-02" db="EMBL/GenBank/DDBJ databases">
        <authorList>
            <person name="Chen Y."/>
            <person name="Shah S."/>
            <person name="Dougan E. K."/>
            <person name="Thang M."/>
            <person name="Chan C."/>
        </authorList>
    </citation>
    <scope>NUCLEOTIDE SEQUENCE [LARGE SCALE GENOMIC DNA]</scope>
</reference>
<dbReference type="Proteomes" id="UP001642464">
    <property type="component" value="Unassembled WGS sequence"/>
</dbReference>
<feature type="coiled-coil region" evidence="1">
    <location>
        <begin position="79"/>
        <end position="106"/>
    </location>
</feature>
<feature type="chain" id="PRO_5047005511" evidence="3">
    <location>
        <begin position="18"/>
        <end position="686"/>
    </location>
</feature>
<evidence type="ECO:0000256" key="2">
    <source>
        <dbReference type="SAM" id="MobiDB-lite"/>
    </source>
</evidence>
<evidence type="ECO:0000256" key="1">
    <source>
        <dbReference type="SAM" id="Coils"/>
    </source>
</evidence>
<keyword evidence="5" id="KW-1185">Reference proteome</keyword>
<feature type="region of interest" description="Disordered" evidence="2">
    <location>
        <begin position="618"/>
        <end position="639"/>
    </location>
</feature>